<dbReference type="EMBL" id="LSMT01000087">
    <property type="protein sequence ID" value="PFX28238.1"/>
    <property type="molecule type" value="Genomic_DNA"/>
</dbReference>
<feature type="compositionally biased region" description="Polar residues" evidence="1">
    <location>
        <begin position="1"/>
        <end position="11"/>
    </location>
</feature>
<gene>
    <name evidence="3" type="ORF">AWC38_SpisGene7055</name>
</gene>
<evidence type="ECO:0000256" key="1">
    <source>
        <dbReference type="SAM" id="MobiDB-lite"/>
    </source>
</evidence>
<accession>A0A2B4SI37</accession>
<feature type="domain" description="SHSP" evidence="2">
    <location>
        <begin position="72"/>
        <end position="131"/>
    </location>
</feature>
<evidence type="ECO:0000313" key="4">
    <source>
        <dbReference type="Proteomes" id="UP000225706"/>
    </source>
</evidence>
<evidence type="ECO:0000259" key="2">
    <source>
        <dbReference type="Pfam" id="PF00011"/>
    </source>
</evidence>
<protein>
    <recommendedName>
        <fullName evidence="2">SHSP domain-containing protein</fullName>
    </recommendedName>
</protein>
<proteinExistence type="predicted"/>
<dbReference type="Proteomes" id="UP000225706">
    <property type="component" value="Unassembled WGS sequence"/>
</dbReference>
<sequence length="207" mass="22725">MATAPTDTSDSSEAHPSLSDKVMNHIKGGSLSDDSKKVLSDLLNSPGFSSDFFSMGEETTDAPEEIVRLACFDIGIYRPENITWKVEGDHVLLQGKRSQRNGKGAEGAKFSRAIPIPHGVDPKRITTRYSDIDGQYIVEGVKGRTKPRPRRTSRAYFDETRVSLTIDLGSSKAHGLTNTASNPRMSRLERSASCFPTFDTSTDKVEI</sequence>
<organism evidence="3 4">
    <name type="scientific">Stylophora pistillata</name>
    <name type="common">Smooth cauliflower coral</name>
    <dbReference type="NCBI Taxonomy" id="50429"/>
    <lineage>
        <taxon>Eukaryota</taxon>
        <taxon>Metazoa</taxon>
        <taxon>Cnidaria</taxon>
        <taxon>Anthozoa</taxon>
        <taxon>Hexacorallia</taxon>
        <taxon>Scleractinia</taxon>
        <taxon>Astrocoeniina</taxon>
        <taxon>Pocilloporidae</taxon>
        <taxon>Stylophora</taxon>
    </lineage>
</organism>
<dbReference type="Gene3D" id="2.60.40.790">
    <property type="match status" value="1"/>
</dbReference>
<dbReference type="InterPro" id="IPR008978">
    <property type="entry name" value="HSP20-like_chaperone"/>
</dbReference>
<dbReference type="Pfam" id="PF00011">
    <property type="entry name" value="HSP20"/>
    <property type="match status" value="1"/>
</dbReference>
<name>A0A2B4SI37_STYPI</name>
<evidence type="ECO:0000313" key="3">
    <source>
        <dbReference type="EMBL" id="PFX28238.1"/>
    </source>
</evidence>
<keyword evidence="4" id="KW-1185">Reference proteome</keyword>
<feature type="region of interest" description="Disordered" evidence="1">
    <location>
        <begin position="1"/>
        <end position="30"/>
    </location>
</feature>
<dbReference type="AlphaFoldDB" id="A0A2B4SI37"/>
<reference evidence="4" key="1">
    <citation type="journal article" date="2017" name="bioRxiv">
        <title>Comparative analysis of the genomes of Stylophora pistillata and Acropora digitifera provides evidence for extensive differences between species of corals.</title>
        <authorList>
            <person name="Voolstra C.R."/>
            <person name="Li Y."/>
            <person name="Liew Y.J."/>
            <person name="Baumgarten S."/>
            <person name="Zoccola D."/>
            <person name="Flot J.-F."/>
            <person name="Tambutte S."/>
            <person name="Allemand D."/>
            <person name="Aranda M."/>
        </authorList>
    </citation>
    <scope>NUCLEOTIDE SEQUENCE [LARGE SCALE GENOMIC DNA]</scope>
</reference>
<dbReference type="SUPFAM" id="SSF49764">
    <property type="entry name" value="HSP20-like chaperones"/>
    <property type="match status" value="1"/>
</dbReference>
<dbReference type="CDD" id="cd06526">
    <property type="entry name" value="metazoan_ACD"/>
    <property type="match status" value="1"/>
</dbReference>
<comment type="caution">
    <text evidence="3">The sequence shown here is derived from an EMBL/GenBank/DDBJ whole genome shotgun (WGS) entry which is preliminary data.</text>
</comment>
<dbReference type="InterPro" id="IPR002068">
    <property type="entry name" value="A-crystallin/Hsp20_dom"/>
</dbReference>